<proteinExistence type="predicted"/>
<keyword evidence="3" id="KW-1185">Reference proteome</keyword>
<dbReference type="RefSeq" id="WP_376886379.1">
    <property type="nucleotide sequence ID" value="NZ_JBHUHR010000031.1"/>
</dbReference>
<protein>
    <submittedName>
        <fullName evidence="2">(4Fe-4S)-binding protein</fullName>
    </submittedName>
</protein>
<reference evidence="3" key="1">
    <citation type="journal article" date="2019" name="Int. J. Syst. Evol. Microbiol.">
        <title>The Global Catalogue of Microorganisms (GCM) 10K type strain sequencing project: providing services to taxonomists for standard genome sequencing and annotation.</title>
        <authorList>
            <consortium name="The Broad Institute Genomics Platform"/>
            <consortium name="The Broad Institute Genome Sequencing Center for Infectious Disease"/>
            <person name="Wu L."/>
            <person name="Ma J."/>
        </authorList>
    </citation>
    <scope>NUCLEOTIDE SEQUENCE [LARGE SCALE GENOMIC DNA]</scope>
    <source>
        <strain evidence="3">CGMCC 1.15180</strain>
    </source>
</reference>
<feature type="domain" description="Divergent 4Fe-4S mono-cluster" evidence="1">
    <location>
        <begin position="7"/>
        <end position="69"/>
    </location>
</feature>
<comment type="caution">
    <text evidence="2">The sequence shown here is derived from an EMBL/GenBank/DDBJ whole genome shotgun (WGS) entry which is preliminary data.</text>
</comment>
<dbReference type="EMBL" id="JBHUHR010000031">
    <property type="protein sequence ID" value="MFD2035416.1"/>
    <property type="molecule type" value="Genomic_DNA"/>
</dbReference>
<evidence type="ECO:0000313" key="3">
    <source>
        <dbReference type="Proteomes" id="UP001597361"/>
    </source>
</evidence>
<dbReference type="Pfam" id="PF06902">
    <property type="entry name" value="Fer4_19"/>
    <property type="match status" value="1"/>
</dbReference>
<dbReference type="Proteomes" id="UP001597361">
    <property type="component" value="Unassembled WGS sequence"/>
</dbReference>
<sequence>MEIIKEYQKDDLTIVWQPKKCIHAGVCVKTLPAVYNPKAKRWISAENASKEELKNQISTCPSGALSYREL</sequence>
<evidence type="ECO:0000313" key="2">
    <source>
        <dbReference type="EMBL" id="MFD2035416.1"/>
    </source>
</evidence>
<name>A0ABW4VNT6_9BACT</name>
<gene>
    <name evidence="2" type="ORF">ACFSKL_11470</name>
</gene>
<accession>A0ABW4VNT6</accession>
<dbReference type="Gene3D" id="3.30.70.20">
    <property type="match status" value="1"/>
</dbReference>
<dbReference type="InterPro" id="IPR010693">
    <property type="entry name" value="Divergent_4Fe-4S_mono-cluster"/>
</dbReference>
<organism evidence="2 3">
    <name type="scientific">Belliella marina</name>
    <dbReference type="NCBI Taxonomy" id="1644146"/>
    <lineage>
        <taxon>Bacteria</taxon>
        <taxon>Pseudomonadati</taxon>
        <taxon>Bacteroidota</taxon>
        <taxon>Cytophagia</taxon>
        <taxon>Cytophagales</taxon>
        <taxon>Cyclobacteriaceae</taxon>
        <taxon>Belliella</taxon>
    </lineage>
</organism>
<evidence type="ECO:0000259" key="1">
    <source>
        <dbReference type="Pfam" id="PF06902"/>
    </source>
</evidence>